<feature type="region of interest" description="Disordered" evidence="1">
    <location>
        <begin position="55"/>
        <end position="74"/>
    </location>
</feature>
<feature type="region of interest" description="Disordered" evidence="1">
    <location>
        <begin position="1"/>
        <end position="38"/>
    </location>
</feature>
<evidence type="ECO:0000256" key="1">
    <source>
        <dbReference type="SAM" id="MobiDB-lite"/>
    </source>
</evidence>
<organism evidence="2 3">
    <name type="scientific">Panagrolaimus superbus</name>
    <dbReference type="NCBI Taxonomy" id="310955"/>
    <lineage>
        <taxon>Eukaryota</taxon>
        <taxon>Metazoa</taxon>
        <taxon>Ecdysozoa</taxon>
        <taxon>Nematoda</taxon>
        <taxon>Chromadorea</taxon>
        <taxon>Rhabditida</taxon>
        <taxon>Tylenchina</taxon>
        <taxon>Panagrolaimomorpha</taxon>
        <taxon>Panagrolaimoidea</taxon>
        <taxon>Panagrolaimidae</taxon>
        <taxon>Panagrolaimus</taxon>
    </lineage>
</organism>
<keyword evidence="2" id="KW-1185">Reference proteome</keyword>
<accession>A0A914YKN3</accession>
<name>A0A914YKN3_9BILA</name>
<proteinExistence type="predicted"/>
<dbReference type="Proteomes" id="UP000887577">
    <property type="component" value="Unplaced"/>
</dbReference>
<feature type="compositionally biased region" description="Polar residues" evidence="1">
    <location>
        <begin position="212"/>
        <end position="231"/>
    </location>
</feature>
<feature type="region of interest" description="Disordered" evidence="1">
    <location>
        <begin position="110"/>
        <end position="138"/>
    </location>
</feature>
<protein>
    <submittedName>
        <fullName evidence="3">Uncharacterized protein</fullName>
    </submittedName>
</protein>
<evidence type="ECO:0000313" key="2">
    <source>
        <dbReference type="Proteomes" id="UP000887577"/>
    </source>
</evidence>
<dbReference type="AlphaFoldDB" id="A0A914YKN3"/>
<reference evidence="3" key="1">
    <citation type="submission" date="2022-11" db="UniProtKB">
        <authorList>
            <consortium name="WormBaseParasite"/>
        </authorList>
    </citation>
    <scope>IDENTIFICATION</scope>
</reference>
<sequence>MSEEDSKKPFSTIPEPNSSPEPTTSPDGGNDETPLPLVYPGAKKFEYLCGTLQRSTEMAKPKKEEYRKIRERANGTDLKKNKQMTEHFPNALPKLSTISSATAFGRVQATPASTAARQNREANHAPTDPNPPEPSYLNPAVTSILTHFSPLAAPAVGCFAIPHNLPKILNTAFTSTSTTTITIEREMTENRTEEVYGPEIPSQAMNRHRKYSQSSVNSQGESRQANDTAWF</sequence>
<dbReference type="WBParaSite" id="PSU_v2.g1788.t1">
    <property type="protein sequence ID" value="PSU_v2.g1788.t1"/>
    <property type="gene ID" value="PSU_v2.g1788"/>
</dbReference>
<feature type="region of interest" description="Disordered" evidence="1">
    <location>
        <begin position="186"/>
        <end position="231"/>
    </location>
</feature>
<feature type="compositionally biased region" description="Basic and acidic residues" evidence="1">
    <location>
        <begin position="57"/>
        <end position="74"/>
    </location>
</feature>
<evidence type="ECO:0000313" key="3">
    <source>
        <dbReference type="WBParaSite" id="PSU_v2.g1788.t1"/>
    </source>
</evidence>
<feature type="compositionally biased region" description="Low complexity" evidence="1">
    <location>
        <begin position="11"/>
        <end position="26"/>
    </location>
</feature>